<feature type="domain" description="DUF6265" evidence="2">
    <location>
        <begin position="31"/>
        <end position="137"/>
    </location>
</feature>
<evidence type="ECO:0000313" key="3">
    <source>
        <dbReference type="EMBL" id="MBN7827468.1"/>
    </source>
</evidence>
<dbReference type="InterPro" id="IPR046232">
    <property type="entry name" value="DUF6265"/>
</dbReference>
<protein>
    <recommendedName>
        <fullName evidence="2">DUF6265 domain-containing protein</fullName>
    </recommendedName>
</protein>
<dbReference type="Proteomes" id="UP000664654">
    <property type="component" value="Unassembled WGS sequence"/>
</dbReference>
<feature type="signal peptide" evidence="1">
    <location>
        <begin position="1"/>
        <end position="21"/>
    </location>
</feature>
<dbReference type="EMBL" id="JAFKCV010000018">
    <property type="protein sequence ID" value="MBN7827468.1"/>
    <property type="molecule type" value="Genomic_DNA"/>
</dbReference>
<comment type="caution">
    <text evidence="3">The sequence shown here is derived from an EMBL/GenBank/DDBJ whole genome shotgun (WGS) entry which is preliminary data.</text>
</comment>
<sequence length="157" mass="17627">MRLLLASCLLSCMLFTPGVLGKDCKSLGQLQWLLGDWHTQNDHRRVSERWQQVSGLTFEGTGETFSDKGHSVEYLYLTLMGDGVFYLAKVAENPMPVPFRMTGCSGAFAQFENPGHDFPQRIAYRLLSSGQLSVRVEDLNGQGFDLTFDPDRSKEVD</sequence>
<dbReference type="Pfam" id="PF19780">
    <property type="entry name" value="DUF6265"/>
    <property type="match status" value="1"/>
</dbReference>
<keyword evidence="1" id="KW-0732">Signal</keyword>
<name>A0A939DRR5_9ALTE</name>
<dbReference type="RefSeq" id="WP_206575579.1">
    <property type="nucleotide sequence ID" value="NZ_JAFKCV010000018.1"/>
</dbReference>
<dbReference type="AlphaFoldDB" id="A0A939DRR5"/>
<evidence type="ECO:0000256" key="1">
    <source>
        <dbReference type="SAM" id="SignalP"/>
    </source>
</evidence>
<proteinExistence type="predicted"/>
<reference evidence="3" key="1">
    <citation type="submission" date="2021-03" db="EMBL/GenBank/DDBJ databases">
        <title>novel species isolated from a fishpond in China.</title>
        <authorList>
            <person name="Lu H."/>
            <person name="Cai Z."/>
        </authorList>
    </citation>
    <scope>NUCLEOTIDE SEQUENCE</scope>
    <source>
        <strain evidence="3">JCM 30855</strain>
    </source>
</reference>
<gene>
    <name evidence="3" type="ORF">J0A66_19720</name>
</gene>
<feature type="chain" id="PRO_5037336763" description="DUF6265 domain-containing protein" evidence="1">
    <location>
        <begin position="22"/>
        <end position="157"/>
    </location>
</feature>
<evidence type="ECO:0000313" key="4">
    <source>
        <dbReference type="Proteomes" id="UP000664654"/>
    </source>
</evidence>
<keyword evidence="4" id="KW-1185">Reference proteome</keyword>
<accession>A0A939DRR5</accession>
<evidence type="ECO:0000259" key="2">
    <source>
        <dbReference type="Pfam" id="PF19780"/>
    </source>
</evidence>
<organism evidence="3 4">
    <name type="scientific">Bowmanella dokdonensis</name>
    <dbReference type="NCBI Taxonomy" id="751969"/>
    <lineage>
        <taxon>Bacteria</taxon>
        <taxon>Pseudomonadati</taxon>
        <taxon>Pseudomonadota</taxon>
        <taxon>Gammaproteobacteria</taxon>
        <taxon>Alteromonadales</taxon>
        <taxon>Alteromonadaceae</taxon>
        <taxon>Bowmanella</taxon>
    </lineage>
</organism>